<name>A0A1B6F8F2_9HEMI</name>
<sequence length="376" mass="42226">MMDNKPQFLNSENITLVENMRDDKMVELKRKFRISNYKTDGESSRDSNVSSSFSTCMPVDSDSYSDSDFEEHAYSAKKKKVLPKTKSFSGKSNMNVNKDVQVIGVSTSRKENRKTKCMSKNALMARLNRQKKKKYIEDLETKNAELEGENQILKDMLNKSIEEAASLKRQAINLQSVIRNSTEIGSLLKCIHKNTDLQISSSLIKDISRKSLSATGSKFNEPMFSTLPDISESEEGKHLLNPHNNLIKTSVICPDTFITNNGVSDDSTNDLYLGQSNMLLDDGNVTSFESETIKRSSISLFDSQPDIAVDDLFGNVTLDSNFRCNTPSSHYETHENEGNLFDDTALLAALVWGMVLHILPALQADVVSNQRRQHQL</sequence>
<keyword evidence="1" id="KW-0175">Coiled coil</keyword>
<dbReference type="EMBL" id="GECZ01023250">
    <property type="protein sequence ID" value="JAS46519.1"/>
    <property type="molecule type" value="Transcribed_RNA"/>
</dbReference>
<dbReference type="GO" id="GO:0003700">
    <property type="term" value="F:DNA-binding transcription factor activity"/>
    <property type="evidence" value="ECO:0007669"/>
    <property type="project" value="InterPro"/>
</dbReference>
<dbReference type="PROSITE" id="PS50217">
    <property type="entry name" value="BZIP"/>
    <property type="match status" value="1"/>
</dbReference>
<proteinExistence type="predicted"/>
<protein>
    <recommendedName>
        <fullName evidence="2">BZIP domain-containing protein</fullName>
    </recommendedName>
</protein>
<feature type="domain" description="BZIP" evidence="2">
    <location>
        <begin position="111"/>
        <end position="174"/>
    </location>
</feature>
<dbReference type="InterPro" id="IPR046347">
    <property type="entry name" value="bZIP_sf"/>
</dbReference>
<dbReference type="GO" id="GO:0005634">
    <property type="term" value="C:nucleus"/>
    <property type="evidence" value="ECO:0007669"/>
    <property type="project" value="UniProtKB-ARBA"/>
</dbReference>
<feature type="coiled-coil region" evidence="1">
    <location>
        <begin position="129"/>
        <end position="170"/>
    </location>
</feature>
<gene>
    <name evidence="3" type="ORF">g.15829</name>
</gene>
<dbReference type="AlphaFoldDB" id="A0A1B6F8F2"/>
<accession>A0A1B6F8F2</accession>
<organism evidence="3">
    <name type="scientific">Cuerna arida</name>
    <dbReference type="NCBI Taxonomy" id="1464854"/>
    <lineage>
        <taxon>Eukaryota</taxon>
        <taxon>Metazoa</taxon>
        <taxon>Ecdysozoa</taxon>
        <taxon>Arthropoda</taxon>
        <taxon>Hexapoda</taxon>
        <taxon>Insecta</taxon>
        <taxon>Pterygota</taxon>
        <taxon>Neoptera</taxon>
        <taxon>Paraneoptera</taxon>
        <taxon>Hemiptera</taxon>
        <taxon>Auchenorrhyncha</taxon>
        <taxon>Membracoidea</taxon>
        <taxon>Cicadellidae</taxon>
        <taxon>Cicadellinae</taxon>
        <taxon>Proconiini</taxon>
        <taxon>Cuerna</taxon>
    </lineage>
</organism>
<dbReference type="Gene3D" id="1.20.5.170">
    <property type="match status" value="1"/>
</dbReference>
<reference evidence="3" key="1">
    <citation type="submission" date="2015-11" db="EMBL/GenBank/DDBJ databases">
        <title>De novo transcriptome assembly of four potential Pierce s Disease insect vectors from Arizona vineyards.</title>
        <authorList>
            <person name="Tassone E.E."/>
        </authorList>
    </citation>
    <scope>NUCLEOTIDE SEQUENCE</scope>
</reference>
<dbReference type="InterPro" id="IPR004827">
    <property type="entry name" value="bZIP"/>
</dbReference>
<evidence type="ECO:0000259" key="2">
    <source>
        <dbReference type="PROSITE" id="PS50217"/>
    </source>
</evidence>
<evidence type="ECO:0000313" key="3">
    <source>
        <dbReference type="EMBL" id="JAS46519.1"/>
    </source>
</evidence>
<evidence type="ECO:0000256" key="1">
    <source>
        <dbReference type="SAM" id="Coils"/>
    </source>
</evidence>
<dbReference type="Pfam" id="PF00170">
    <property type="entry name" value="bZIP_1"/>
    <property type="match status" value="1"/>
</dbReference>
<dbReference type="SUPFAM" id="SSF57959">
    <property type="entry name" value="Leucine zipper domain"/>
    <property type="match status" value="1"/>
</dbReference>